<evidence type="ECO:0000256" key="12">
    <source>
        <dbReference type="SAM" id="MobiDB-lite"/>
    </source>
</evidence>
<feature type="domain" description="Formamidopyrimidine-DNA glycosylase catalytic" evidence="13">
    <location>
        <begin position="25"/>
        <end position="136"/>
    </location>
</feature>
<dbReference type="SUPFAM" id="SSF46946">
    <property type="entry name" value="S13-like H2TH domain"/>
    <property type="match status" value="1"/>
</dbReference>
<evidence type="ECO:0000256" key="3">
    <source>
        <dbReference type="ARBA" id="ARBA00011245"/>
    </source>
</evidence>
<reference evidence="14" key="1">
    <citation type="submission" date="2013-08" db="EMBL/GenBank/DDBJ databases">
        <authorList>
            <person name="Mendez C."/>
            <person name="Richter M."/>
            <person name="Ferrer M."/>
            <person name="Sanchez J."/>
        </authorList>
    </citation>
    <scope>NUCLEOTIDE SEQUENCE</scope>
</reference>
<keyword evidence="9" id="KW-0511">Multifunctional enzyme</keyword>
<comment type="subunit">
    <text evidence="3">Monomer.</text>
</comment>
<name>T1BSQ7_9ZZZZ</name>
<dbReference type="PROSITE" id="PS51068">
    <property type="entry name" value="FPG_CAT"/>
    <property type="match status" value="1"/>
</dbReference>
<sequence>MTIQVPSREAGFRDSERPATLTGMPELPEVETTRRGIAPHVTGRTIVALELYERRLRWPVPRSLALRLPGQRIVGTDRRAKYLLIMLERGTVIVHLGMSGSLRVLPGDAPRTRHDQYDVRLDSGQVLRFNDPRRFGSLHFTEGDPERHRLLRDLAPEPFDSRFDADYLWGIARGRRLAIKQLLMNSHLVVGVGNIYANEALFRAGVRPGRAAGRLSRLEARRLVA</sequence>
<evidence type="ECO:0000256" key="8">
    <source>
        <dbReference type="ARBA" id="ARBA00023239"/>
    </source>
</evidence>
<reference evidence="14" key="2">
    <citation type="journal article" date="2014" name="ISME J.">
        <title>Microbial stratification in low pH oxic and suboxic macroscopic growths along an acid mine drainage.</title>
        <authorList>
            <person name="Mendez-Garcia C."/>
            <person name="Mesa V."/>
            <person name="Sprenger R.R."/>
            <person name="Richter M."/>
            <person name="Diez M.S."/>
            <person name="Solano J."/>
            <person name="Bargiela R."/>
            <person name="Golyshina O.V."/>
            <person name="Manteca A."/>
            <person name="Ramos J.L."/>
            <person name="Gallego J.R."/>
            <person name="Llorente I."/>
            <person name="Martins Dos Santos V.A."/>
            <person name="Jensen O.N."/>
            <person name="Pelaez A.I."/>
            <person name="Sanchez J."/>
            <person name="Ferrer M."/>
        </authorList>
    </citation>
    <scope>NUCLEOTIDE SEQUENCE</scope>
</reference>
<proteinExistence type="inferred from homology"/>
<dbReference type="InterPro" id="IPR010979">
    <property type="entry name" value="Ribosomal_uS13-like_H2TH"/>
</dbReference>
<evidence type="ECO:0000256" key="10">
    <source>
        <dbReference type="ARBA" id="ARBA00023295"/>
    </source>
</evidence>
<keyword evidence="7" id="KW-0234">DNA repair</keyword>
<evidence type="ECO:0000259" key="13">
    <source>
        <dbReference type="PROSITE" id="PS51068"/>
    </source>
</evidence>
<evidence type="ECO:0000313" key="14">
    <source>
        <dbReference type="EMBL" id="EQD56219.1"/>
    </source>
</evidence>
<dbReference type="SMART" id="SM01232">
    <property type="entry name" value="H2TH"/>
    <property type="match status" value="1"/>
</dbReference>
<evidence type="ECO:0000256" key="5">
    <source>
        <dbReference type="ARBA" id="ARBA00022801"/>
    </source>
</evidence>
<dbReference type="SMART" id="SM00898">
    <property type="entry name" value="Fapy_DNA_glyco"/>
    <property type="match status" value="1"/>
</dbReference>
<evidence type="ECO:0000256" key="7">
    <source>
        <dbReference type="ARBA" id="ARBA00023204"/>
    </source>
</evidence>
<accession>T1BSQ7</accession>
<comment type="similarity">
    <text evidence="2">Belongs to the FPG family.</text>
</comment>
<dbReference type="Pfam" id="PF01149">
    <property type="entry name" value="Fapy_DNA_glyco"/>
    <property type="match status" value="1"/>
</dbReference>
<dbReference type="InterPro" id="IPR012319">
    <property type="entry name" value="FPG_cat"/>
</dbReference>
<dbReference type="FunFam" id="3.20.190.10:FF:000001">
    <property type="entry name" value="Formamidopyrimidine-DNA glycosylase"/>
    <property type="match status" value="1"/>
</dbReference>
<evidence type="ECO:0000256" key="2">
    <source>
        <dbReference type="ARBA" id="ARBA00009409"/>
    </source>
</evidence>
<feature type="non-terminal residue" evidence="14">
    <location>
        <position position="225"/>
    </location>
</feature>
<dbReference type="AlphaFoldDB" id="T1BSQ7"/>
<keyword evidence="5" id="KW-0378">Hydrolase</keyword>
<dbReference type="GO" id="GO:0016829">
    <property type="term" value="F:lyase activity"/>
    <property type="evidence" value="ECO:0007669"/>
    <property type="project" value="UniProtKB-KW"/>
</dbReference>
<evidence type="ECO:0000256" key="1">
    <source>
        <dbReference type="ARBA" id="ARBA00001668"/>
    </source>
</evidence>
<comment type="caution">
    <text evidence="14">The sequence shown here is derived from an EMBL/GenBank/DDBJ whole genome shotgun (WGS) entry which is preliminary data.</text>
</comment>
<dbReference type="SUPFAM" id="SSF81624">
    <property type="entry name" value="N-terminal domain of MutM-like DNA repair proteins"/>
    <property type="match status" value="1"/>
</dbReference>
<keyword evidence="8" id="KW-0456">Lyase</keyword>
<evidence type="ECO:0000256" key="4">
    <source>
        <dbReference type="ARBA" id="ARBA00022763"/>
    </source>
</evidence>
<keyword evidence="6" id="KW-0238">DNA-binding</keyword>
<feature type="region of interest" description="Disordered" evidence="12">
    <location>
        <begin position="1"/>
        <end position="28"/>
    </location>
</feature>
<dbReference type="InterPro" id="IPR035937">
    <property type="entry name" value="FPG_N"/>
</dbReference>
<dbReference type="InterPro" id="IPR015886">
    <property type="entry name" value="H2TH_FPG"/>
</dbReference>
<evidence type="ECO:0000256" key="6">
    <source>
        <dbReference type="ARBA" id="ARBA00023125"/>
    </source>
</evidence>
<dbReference type="GO" id="GO:0008270">
    <property type="term" value="F:zinc ion binding"/>
    <property type="evidence" value="ECO:0007669"/>
    <property type="project" value="InterPro"/>
</dbReference>
<dbReference type="GO" id="GO:0003906">
    <property type="term" value="F:DNA-(apurinic or apyrimidinic site) endonuclease activity"/>
    <property type="evidence" value="ECO:0007669"/>
    <property type="project" value="InterPro"/>
</dbReference>
<dbReference type="PANTHER" id="PTHR22993">
    <property type="entry name" value="FORMAMIDOPYRIMIDINE-DNA GLYCOSYLASE"/>
    <property type="match status" value="1"/>
</dbReference>
<dbReference type="CDD" id="cd08966">
    <property type="entry name" value="EcFpg-like_N"/>
    <property type="match status" value="1"/>
</dbReference>
<dbReference type="GO" id="GO:0006284">
    <property type="term" value="P:base-excision repair"/>
    <property type="evidence" value="ECO:0007669"/>
    <property type="project" value="InterPro"/>
</dbReference>
<organism evidence="14">
    <name type="scientific">mine drainage metagenome</name>
    <dbReference type="NCBI Taxonomy" id="410659"/>
    <lineage>
        <taxon>unclassified sequences</taxon>
        <taxon>metagenomes</taxon>
        <taxon>ecological metagenomes</taxon>
    </lineage>
</organism>
<keyword evidence="4" id="KW-0227">DNA damage</keyword>
<dbReference type="GO" id="GO:0034039">
    <property type="term" value="F:8-oxo-7,8-dihydroguanine DNA N-glycosylase activity"/>
    <property type="evidence" value="ECO:0007669"/>
    <property type="project" value="TreeGrafter"/>
</dbReference>
<dbReference type="GO" id="GO:0003684">
    <property type="term" value="F:damaged DNA binding"/>
    <property type="evidence" value="ECO:0007669"/>
    <property type="project" value="InterPro"/>
</dbReference>
<evidence type="ECO:0000256" key="11">
    <source>
        <dbReference type="ARBA" id="ARBA00044632"/>
    </source>
</evidence>
<dbReference type="Gene3D" id="1.10.8.50">
    <property type="match status" value="1"/>
</dbReference>
<dbReference type="NCBIfam" id="NF002211">
    <property type="entry name" value="PRK01103.1"/>
    <property type="match status" value="1"/>
</dbReference>
<protein>
    <submittedName>
        <fullName evidence="14">DNA-formamidopyrimidine glycosylase</fullName>
    </submittedName>
</protein>
<dbReference type="Gene3D" id="3.20.190.10">
    <property type="entry name" value="MutM-like, N-terminal"/>
    <property type="match status" value="1"/>
</dbReference>
<evidence type="ECO:0000256" key="9">
    <source>
        <dbReference type="ARBA" id="ARBA00023268"/>
    </source>
</evidence>
<keyword evidence="10" id="KW-0326">Glycosidase</keyword>
<gene>
    <name evidence="14" type="ORF">B2A_05367</name>
</gene>
<dbReference type="EMBL" id="AUZZ01003729">
    <property type="protein sequence ID" value="EQD56219.1"/>
    <property type="molecule type" value="Genomic_DNA"/>
</dbReference>
<dbReference type="Pfam" id="PF06831">
    <property type="entry name" value="H2TH"/>
    <property type="match status" value="1"/>
</dbReference>
<comment type="catalytic activity">
    <reaction evidence="11">
        <text>2'-deoxyribonucleotide-(2'-deoxyribose 5'-phosphate)-2'-deoxyribonucleotide-DNA = a 3'-end 2'-deoxyribonucleotide-(2,3-dehydro-2,3-deoxyribose 5'-phosphate)-DNA + a 5'-end 5'-phospho-2'-deoxyribonucleoside-DNA + H(+)</text>
        <dbReference type="Rhea" id="RHEA:66592"/>
        <dbReference type="Rhea" id="RHEA-COMP:13180"/>
        <dbReference type="Rhea" id="RHEA-COMP:16897"/>
        <dbReference type="Rhea" id="RHEA-COMP:17067"/>
        <dbReference type="ChEBI" id="CHEBI:15378"/>
        <dbReference type="ChEBI" id="CHEBI:136412"/>
        <dbReference type="ChEBI" id="CHEBI:157695"/>
        <dbReference type="ChEBI" id="CHEBI:167181"/>
        <dbReference type="EC" id="4.2.99.18"/>
    </reaction>
</comment>
<dbReference type="PANTHER" id="PTHR22993:SF9">
    <property type="entry name" value="FORMAMIDOPYRIMIDINE-DNA GLYCOSYLASE"/>
    <property type="match status" value="1"/>
</dbReference>
<dbReference type="InterPro" id="IPR020629">
    <property type="entry name" value="FPG_Glyclase"/>
</dbReference>
<comment type="catalytic activity">
    <reaction evidence="1">
        <text>Hydrolysis of DNA containing ring-opened 7-methylguanine residues, releasing 2,6-diamino-4-hydroxy-5-(N-methyl)formamidopyrimidine.</text>
        <dbReference type="EC" id="3.2.2.23"/>
    </reaction>
</comment>